<keyword evidence="1" id="KW-0175">Coiled coil</keyword>
<dbReference type="AlphaFoldDB" id="A0A067P118"/>
<feature type="compositionally biased region" description="Low complexity" evidence="2">
    <location>
        <begin position="796"/>
        <end position="835"/>
    </location>
</feature>
<gene>
    <name evidence="3" type="ORF">PLEOSDRAFT_1099968</name>
</gene>
<feature type="region of interest" description="Disordered" evidence="2">
    <location>
        <begin position="637"/>
        <end position="665"/>
    </location>
</feature>
<dbReference type="InParanoid" id="A0A067P118"/>
<feature type="compositionally biased region" description="Basic and acidic residues" evidence="2">
    <location>
        <begin position="643"/>
        <end position="657"/>
    </location>
</feature>
<feature type="region of interest" description="Disordered" evidence="2">
    <location>
        <begin position="555"/>
        <end position="587"/>
    </location>
</feature>
<feature type="coiled-coil region" evidence="1">
    <location>
        <begin position="710"/>
        <end position="737"/>
    </location>
</feature>
<dbReference type="Proteomes" id="UP000027073">
    <property type="component" value="Unassembled WGS sequence"/>
</dbReference>
<evidence type="ECO:0000256" key="2">
    <source>
        <dbReference type="SAM" id="MobiDB-lite"/>
    </source>
</evidence>
<name>A0A067P118_PLEO1</name>
<sequence>MAPPSKCSPKQLEFLVNLIPTYLEEQKKGRLDKFWVYLAAEWFREWEVVEDMTITDATERQTAYGNEVAGWKKYIKRWFQNHSGKYNRVLPYGRFVKQALKTIKPKRRPQLLEVYCRLYYEKHVMQHVKTEVERLTILKGKKPTRGQKLRLVRSYAIKLFDVESDEIKAEVTAEYERRKEEVDEKEAEEPQAMAEYVASICMIQRGSFISFSAIRTIPAHFTGFAQFLSSITGWRFTLLAGGPDPKKNREIKSVAVHFRENRAGLSFGQAYQGAKDEAVAQFGSYLCSVYTPSECAARSLYPTTVEDDASVTVDCKTSSPDLMNPAAAPRQASSDVPSTGSSREADALGETGETEPQFDHLNENINWEELNLFDPSLDFGLPPLSLSDELAAPLTYPFHAAGDMLGSLPDTFQYLPTPSLVSVGTGNTEATARAIPAHGMPAVNRASPGDSPAMPAILPIITPTSNDNPTAPVIPPFDKDSATPLVPPVNTPATTDAPLADLHITNEPTSAMPAVLPANVTTVTNAPSTNLGMAMPTSGPTSPTPERQVNAPATTIPAASTGTPAKGKAALASSKGTNKRTRDPTDERLIVPGKRIKKAKSLTLPTIKDVSPPKERDLISRRNRAIRDEARAHEPLVNLGEGPSKDKGKGIDPRNWGDLDLSDNEDLNPTAQAKAYEALQKYQHEIRAIEQHGGGTFLPSAARKPIDNANDVLLRELQVLKAENAKLKEKKLSKKHKKKARVQLPLVDPVSVSRGVAFQTATGNSQDAPRAPILPSNQLPAESYLGRAFAAARPTNPSGSDDPSSSENSYSPDESSSSSSSSESDNSSSSESSNDPRSRKRSHRRKKNHRGKK</sequence>
<feature type="compositionally biased region" description="Polar residues" evidence="2">
    <location>
        <begin position="331"/>
        <end position="342"/>
    </location>
</feature>
<feature type="compositionally biased region" description="Basic residues" evidence="2">
    <location>
        <begin position="838"/>
        <end position="853"/>
    </location>
</feature>
<feature type="region of interest" description="Disordered" evidence="2">
    <location>
        <begin position="316"/>
        <end position="357"/>
    </location>
</feature>
<organism evidence="3 4">
    <name type="scientific">Pleurotus ostreatus (strain PC15)</name>
    <name type="common">Oyster mushroom</name>
    <dbReference type="NCBI Taxonomy" id="1137138"/>
    <lineage>
        <taxon>Eukaryota</taxon>
        <taxon>Fungi</taxon>
        <taxon>Dikarya</taxon>
        <taxon>Basidiomycota</taxon>
        <taxon>Agaricomycotina</taxon>
        <taxon>Agaricomycetes</taxon>
        <taxon>Agaricomycetidae</taxon>
        <taxon>Agaricales</taxon>
        <taxon>Pleurotineae</taxon>
        <taxon>Pleurotaceae</taxon>
        <taxon>Pleurotus</taxon>
    </lineage>
</organism>
<evidence type="ECO:0000313" key="4">
    <source>
        <dbReference type="Proteomes" id="UP000027073"/>
    </source>
</evidence>
<protein>
    <submittedName>
        <fullName evidence="3">Uncharacterized protein</fullName>
    </submittedName>
</protein>
<dbReference type="HOGENOM" id="CLU_016856_0_0_1"/>
<reference evidence="4" key="1">
    <citation type="journal article" date="2014" name="Proc. Natl. Acad. Sci. U.S.A.">
        <title>Extensive sampling of basidiomycete genomes demonstrates inadequacy of the white-rot/brown-rot paradigm for wood decay fungi.</title>
        <authorList>
            <person name="Riley R."/>
            <person name="Salamov A.A."/>
            <person name="Brown D.W."/>
            <person name="Nagy L.G."/>
            <person name="Floudas D."/>
            <person name="Held B.W."/>
            <person name="Levasseur A."/>
            <person name="Lombard V."/>
            <person name="Morin E."/>
            <person name="Otillar R."/>
            <person name="Lindquist E.A."/>
            <person name="Sun H."/>
            <person name="LaButti K.M."/>
            <person name="Schmutz J."/>
            <person name="Jabbour D."/>
            <person name="Luo H."/>
            <person name="Baker S.E."/>
            <person name="Pisabarro A.G."/>
            <person name="Walton J.D."/>
            <person name="Blanchette R.A."/>
            <person name="Henrissat B."/>
            <person name="Martin F."/>
            <person name="Cullen D."/>
            <person name="Hibbett D.S."/>
            <person name="Grigoriev I.V."/>
        </authorList>
    </citation>
    <scope>NUCLEOTIDE SEQUENCE [LARGE SCALE GENOMIC DNA]</scope>
    <source>
        <strain evidence="4">PC15</strain>
    </source>
</reference>
<proteinExistence type="predicted"/>
<accession>A0A067P118</accession>
<evidence type="ECO:0000313" key="3">
    <source>
        <dbReference type="EMBL" id="KDQ34028.1"/>
    </source>
</evidence>
<dbReference type="EMBL" id="KL198004">
    <property type="protein sequence ID" value="KDQ34028.1"/>
    <property type="molecule type" value="Genomic_DNA"/>
</dbReference>
<dbReference type="VEuPathDB" id="FungiDB:PLEOSDRAFT_1099968"/>
<feature type="region of interest" description="Disordered" evidence="2">
    <location>
        <begin position="784"/>
        <end position="853"/>
    </location>
</feature>
<dbReference type="OrthoDB" id="3032433at2759"/>
<evidence type="ECO:0000256" key="1">
    <source>
        <dbReference type="SAM" id="Coils"/>
    </source>
</evidence>
<dbReference type="STRING" id="1137138.A0A067P118"/>
<feature type="compositionally biased region" description="Low complexity" evidence="2">
    <location>
        <begin position="565"/>
        <end position="576"/>
    </location>
</feature>